<dbReference type="Proteomes" id="UP000887565">
    <property type="component" value="Unplaced"/>
</dbReference>
<dbReference type="AlphaFoldDB" id="A0A915JPZ8"/>
<organism evidence="1 2">
    <name type="scientific">Romanomermis culicivorax</name>
    <name type="common">Nematode worm</name>
    <dbReference type="NCBI Taxonomy" id="13658"/>
    <lineage>
        <taxon>Eukaryota</taxon>
        <taxon>Metazoa</taxon>
        <taxon>Ecdysozoa</taxon>
        <taxon>Nematoda</taxon>
        <taxon>Enoplea</taxon>
        <taxon>Dorylaimia</taxon>
        <taxon>Mermithida</taxon>
        <taxon>Mermithoidea</taxon>
        <taxon>Mermithidae</taxon>
        <taxon>Romanomermis</taxon>
    </lineage>
</organism>
<protein>
    <submittedName>
        <fullName evidence="2">Uncharacterized protein</fullName>
    </submittedName>
</protein>
<sequence length="60" mass="6995">MPQKNTGNEVIAVIGNVDEKRDHMEHKCCYQCVRKVSLYMSNDSPRSYYVAVYRRGQGRI</sequence>
<evidence type="ECO:0000313" key="2">
    <source>
        <dbReference type="WBParaSite" id="nRc.2.0.1.t28285-RA"/>
    </source>
</evidence>
<dbReference type="WBParaSite" id="nRc.2.0.1.t28285-RA">
    <property type="protein sequence ID" value="nRc.2.0.1.t28285-RA"/>
    <property type="gene ID" value="nRc.2.0.1.g28285"/>
</dbReference>
<evidence type="ECO:0000313" key="1">
    <source>
        <dbReference type="Proteomes" id="UP000887565"/>
    </source>
</evidence>
<proteinExistence type="predicted"/>
<keyword evidence="1" id="KW-1185">Reference proteome</keyword>
<name>A0A915JPZ8_ROMCU</name>
<accession>A0A915JPZ8</accession>
<reference evidence="2" key="1">
    <citation type="submission" date="2022-11" db="UniProtKB">
        <authorList>
            <consortium name="WormBaseParasite"/>
        </authorList>
    </citation>
    <scope>IDENTIFICATION</scope>
</reference>